<evidence type="ECO:0000256" key="5">
    <source>
        <dbReference type="ARBA" id="ARBA00023136"/>
    </source>
</evidence>
<evidence type="ECO:0000256" key="6">
    <source>
        <dbReference type="SAM" id="Coils"/>
    </source>
</evidence>
<feature type="coiled-coil region" evidence="6">
    <location>
        <begin position="334"/>
        <end position="387"/>
    </location>
</feature>
<sequence length="725" mass="79543">MSDALVLSPRPAPSVRDEMAEDAVTTFAGPARGPAAFLTLSNLVVTFALRWKLIVLAFVAPIVLALAIALMVPTRYTAETVLMVLVSRENAGATDLSGFGPNVISVEILKAVRAEIEILRSEEVLRRAVTRVGIARLFPDMRDPKGDTAEEREEYQTVTAVENLRRALRSDADTTSNVLRVWLTLPDRDVALATLRAILDAYLERRADLFAEGNSRLLSAEAENYRVRLRELESAIGNVKARYGIVEIASELQLTSTRLDGIVRREDQLREQATLTDAQLRSAEARLAAQPTRVYASSEATNVVSGDEARNSLTRLLQERERMAAQYAPGWPGLADLDQRIAAARAAMRDAARNTFQTTRETRNPVVDQLASRVATLQVEKDAIQQQLVEVGRQRQAAEVRGAELVQADAQLRDLGRQRDGLEVVVRQLITREAGTRIEEDSRRQRSPSINIVQSPTAPLRGTSGRRLIAAGGVIAGMALAGITLLLLALTRRSFATTEEAEGGLGLPSLASFASLKPSADDMKRVPEVADFVAMMLDVRISSRRPCLIQLVSTGVEDGREELGRSIALEYARRTDTDILLIDLQSDGRAQLAALGSQPMEVERVPGHLLVFNTVVPNLWISYDAQNSSLLDPEVTIEGTRNLLERLRRAFDAVIVIGPDFDGNYAMRRLTAMMDANVIVVRGERTEGARARALRDWILGSGGTLLGFVFTGRRKILPRALARIA</sequence>
<feature type="coiled-coil region" evidence="6">
    <location>
        <begin position="215"/>
        <end position="242"/>
    </location>
</feature>
<keyword evidence="4 7" id="KW-1133">Transmembrane helix</keyword>
<keyword evidence="6" id="KW-0175">Coiled coil</keyword>
<dbReference type="PANTHER" id="PTHR32309:SF31">
    <property type="entry name" value="CAPSULAR EXOPOLYSACCHARIDE FAMILY"/>
    <property type="match status" value="1"/>
</dbReference>
<keyword evidence="5 7" id="KW-0472">Membrane</keyword>
<evidence type="ECO:0000256" key="1">
    <source>
        <dbReference type="ARBA" id="ARBA00004651"/>
    </source>
</evidence>
<evidence type="ECO:0000256" key="4">
    <source>
        <dbReference type="ARBA" id="ARBA00022989"/>
    </source>
</evidence>
<gene>
    <name evidence="9" type="ORF">NRP21_09725</name>
</gene>
<protein>
    <submittedName>
        <fullName evidence="9">Wzz/FepE/Etk N-terminal domain-containing protein</fullName>
    </submittedName>
</protein>
<proteinExistence type="predicted"/>
<comment type="subcellular location">
    <subcellularLocation>
        <location evidence="1">Cell membrane</location>
        <topology evidence="1">Multi-pass membrane protein</topology>
    </subcellularLocation>
</comment>
<dbReference type="Gene3D" id="3.40.50.300">
    <property type="entry name" value="P-loop containing nucleotide triphosphate hydrolases"/>
    <property type="match status" value="1"/>
</dbReference>
<keyword evidence="3 7" id="KW-0812">Transmembrane</keyword>
<name>A0ABT1X2I1_9PROT</name>
<feature type="transmembrane region" description="Helical" evidence="7">
    <location>
        <begin position="53"/>
        <end position="73"/>
    </location>
</feature>
<feature type="transmembrane region" description="Helical" evidence="7">
    <location>
        <begin position="468"/>
        <end position="490"/>
    </location>
</feature>
<evidence type="ECO:0000256" key="3">
    <source>
        <dbReference type="ARBA" id="ARBA00022692"/>
    </source>
</evidence>
<dbReference type="InterPro" id="IPR050445">
    <property type="entry name" value="Bact_polysacc_biosynth/exp"/>
</dbReference>
<dbReference type="EMBL" id="JANJOU010000007">
    <property type="protein sequence ID" value="MCR0982325.1"/>
    <property type="molecule type" value="Genomic_DNA"/>
</dbReference>
<evidence type="ECO:0000313" key="10">
    <source>
        <dbReference type="Proteomes" id="UP001524642"/>
    </source>
</evidence>
<dbReference type="InterPro" id="IPR003856">
    <property type="entry name" value="LPS_length_determ_N"/>
</dbReference>
<dbReference type="Proteomes" id="UP001524642">
    <property type="component" value="Unassembled WGS sequence"/>
</dbReference>
<evidence type="ECO:0000259" key="8">
    <source>
        <dbReference type="Pfam" id="PF02706"/>
    </source>
</evidence>
<feature type="domain" description="Polysaccharide chain length determinant N-terminal" evidence="8">
    <location>
        <begin position="38"/>
        <end position="129"/>
    </location>
</feature>
<reference evidence="9 10" key="1">
    <citation type="submission" date="2022-06" db="EMBL/GenBank/DDBJ databases">
        <title>Roseomonas CN29.</title>
        <authorList>
            <person name="Cheng Y."/>
            <person name="He X."/>
        </authorList>
    </citation>
    <scope>NUCLEOTIDE SEQUENCE [LARGE SCALE GENOMIC DNA]</scope>
    <source>
        <strain evidence="9 10">CN29</strain>
    </source>
</reference>
<organism evidence="9 10">
    <name type="scientific">Roseomonas populi</name>
    <dbReference type="NCBI Taxonomy" id="3121582"/>
    <lineage>
        <taxon>Bacteria</taxon>
        <taxon>Pseudomonadati</taxon>
        <taxon>Pseudomonadota</taxon>
        <taxon>Alphaproteobacteria</taxon>
        <taxon>Acetobacterales</taxon>
        <taxon>Roseomonadaceae</taxon>
        <taxon>Roseomonas</taxon>
    </lineage>
</organism>
<accession>A0ABT1X2I1</accession>
<dbReference type="PANTHER" id="PTHR32309">
    <property type="entry name" value="TYROSINE-PROTEIN KINASE"/>
    <property type="match status" value="1"/>
</dbReference>
<evidence type="ECO:0000313" key="9">
    <source>
        <dbReference type="EMBL" id="MCR0982325.1"/>
    </source>
</evidence>
<evidence type="ECO:0000256" key="2">
    <source>
        <dbReference type="ARBA" id="ARBA00022475"/>
    </source>
</evidence>
<dbReference type="Pfam" id="PF02706">
    <property type="entry name" value="Wzz"/>
    <property type="match status" value="1"/>
</dbReference>
<dbReference type="InterPro" id="IPR027417">
    <property type="entry name" value="P-loop_NTPase"/>
</dbReference>
<keyword evidence="10" id="KW-1185">Reference proteome</keyword>
<keyword evidence="2" id="KW-1003">Cell membrane</keyword>
<evidence type="ECO:0000256" key="7">
    <source>
        <dbReference type="SAM" id="Phobius"/>
    </source>
</evidence>
<comment type="caution">
    <text evidence="9">The sequence shown here is derived from an EMBL/GenBank/DDBJ whole genome shotgun (WGS) entry which is preliminary data.</text>
</comment>
<dbReference type="RefSeq" id="WP_257715997.1">
    <property type="nucleotide sequence ID" value="NZ_JANJOU010000007.1"/>
</dbReference>